<protein>
    <submittedName>
        <fullName evidence="1">Transcriptional regulator</fullName>
    </submittedName>
</protein>
<gene>
    <name evidence="1" type="ORF">BST26_14555</name>
</gene>
<dbReference type="GO" id="GO:0046686">
    <property type="term" value="P:response to cadmium ion"/>
    <property type="evidence" value="ECO:0007669"/>
    <property type="project" value="TreeGrafter"/>
</dbReference>
<dbReference type="InterPro" id="IPR001845">
    <property type="entry name" value="HTH_ArsR_DNA-bd_dom"/>
</dbReference>
<dbReference type="CDD" id="cd00090">
    <property type="entry name" value="HTH_ARSR"/>
    <property type="match status" value="1"/>
</dbReference>
<comment type="caution">
    <text evidence="1">The sequence shown here is derived from an EMBL/GenBank/DDBJ whole genome shotgun (WGS) entry which is preliminary data.</text>
</comment>
<dbReference type="GO" id="GO:0010288">
    <property type="term" value="P:response to lead ion"/>
    <property type="evidence" value="ECO:0007669"/>
    <property type="project" value="TreeGrafter"/>
</dbReference>
<dbReference type="SMART" id="SM00418">
    <property type="entry name" value="HTH_ARSR"/>
    <property type="match status" value="1"/>
</dbReference>
<dbReference type="SUPFAM" id="SSF46785">
    <property type="entry name" value="Winged helix' DNA-binding domain"/>
    <property type="match status" value="1"/>
</dbReference>
<dbReference type="GO" id="GO:0003700">
    <property type="term" value="F:DNA-binding transcription factor activity"/>
    <property type="evidence" value="ECO:0007669"/>
    <property type="project" value="InterPro"/>
</dbReference>
<evidence type="ECO:0000313" key="1">
    <source>
        <dbReference type="EMBL" id="ORA68137.1"/>
    </source>
</evidence>
<dbReference type="InterPro" id="IPR036390">
    <property type="entry name" value="WH_DNA-bd_sf"/>
</dbReference>
<dbReference type="GO" id="GO:0097063">
    <property type="term" value="F:cadmium ion sensor activity"/>
    <property type="evidence" value="ECO:0007669"/>
    <property type="project" value="TreeGrafter"/>
</dbReference>
<dbReference type="STRING" id="444597.BST26_14555"/>
<dbReference type="Gene3D" id="1.10.10.10">
    <property type="entry name" value="Winged helix-like DNA-binding domain superfamily/Winged helix DNA-binding domain"/>
    <property type="match status" value="1"/>
</dbReference>
<dbReference type="InterPro" id="IPR036388">
    <property type="entry name" value="WH-like_DNA-bd_sf"/>
</dbReference>
<dbReference type="PROSITE" id="PS50987">
    <property type="entry name" value="HTH_ARSR_2"/>
    <property type="match status" value="1"/>
</dbReference>
<proteinExistence type="predicted"/>
<dbReference type="GO" id="GO:0003677">
    <property type="term" value="F:DNA binding"/>
    <property type="evidence" value="ECO:0007669"/>
    <property type="project" value="TreeGrafter"/>
</dbReference>
<dbReference type="EMBL" id="MVHS01000037">
    <property type="protein sequence ID" value="ORA68137.1"/>
    <property type="molecule type" value="Genomic_DNA"/>
</dbReference>
<dbReference type="Pfam" id="PF01022">
    <property type="entry name" value="HTH_5"/>
    <property type="match status" value="1"/>
</dbReference>
<dbReference type="PANTHER" id="PTHR39168">
    <property type="entry name" value="TRANSCRIPTIONAL REGULATOR-RELATED"/>
    <property type="match status" value="1"/>
</dbReference>
<name>A0A1X0D708_9MYCO</name>
<dbReference type="AlphaFoldDB" id="A0A1X0D708"/>
<dbReference type="PRINTS" id="PR00778">
    <property type="entry name" value="HTHARSR"/>
</dbReference>
<organism evidence="1 2">
    <name type="scientific">Mycolicibacterium insubricum</name>
    <dbReference type="NCBI Taxonomy" id="444597"/>
    <lineage>
        <taxon>Bacteria</taxon>
        <taxon>Bacillati</taxon>
        <taxon>Actinomycetota</taxon>
        <taxon>Actinomycetes</taxon>
        <taxon>Mycobacteriales</taxon>
        <taxon>Mycobacteriaceae</taxon>
        <taxon>Mycolicibacterium</taxon>
    </lineage>
</organism>
<keyword evidence="2" id="KW-1185">Reference proteome</keyword>
<evidence type="ECO:0000313" key="2">
    <source>
        <dbReference type="Proteomes" id="UP000192801"/>
    </source>
</evidence>
<dbReference type="GO" id="GO:0032791">
    <property type="term" value="F:lead ion binding"/>
    <property type="evidence" value="ECO:0007669"/>
    <property type="project" value="TreeGrafter"/>
</dbReference>
<dbReference type="Proteomes" id="UP000192801">
    <property type="component" value="Unassembled WGS sequence"/>
</dbReference>
<accession>A0A1X0D708</accession>
<sequence>MYGIAVQTLTHTDALARFGHALSDTTRTRILLALAESPNYPAELADQIGVSRQTLSNHLACLRGCGLVVAAPEGRRTRYELADARIGKALGDLLGLVLAVDPNCRCVGADGEPCGCR</sequence>
<dbReference type="InterPro" id="IPR052543">
    <property type="entry name" value="HTH_Metal-responsive_Reg"/>
</dbReference>
<dbReference type="InterPro" id="IPR011991">
    <property type="entry name" value="ArsR-like_HTH"/>
</dbReference>
<reference evidence="1 2" key="1">
    <citation type="submission" date="2016-12" db="EMBL/GenBank/DDBJ databases">
        <title>The new phylogeny of genus Mycobacterium.</title>
        <authorList>
            <person name="Tortoli E."/>
            <person name="Trovato A."/>
            <person name="Cirillo D.M."/>
        </authorList>
    </citation>
    <scope>NUCLEOTIDE SEQUENCE [LARGE SCALE GENOMIC DNA]</scope>
    <source>
        <strain evidence="1 2">DSM 45130</strain>
    </source>
</reference>
<dbReference type="PANTHER" id="PTHR39168:SF2">
    <property type="entry name" value="HTH-TYPE TRANSCRIPTIONAL REGULATOR CMTR"/>
    <property type="match status" value="1"/>
</dbReference>
<dbReference type="NCBIfam" id="NF033788">
    <property type="entry name" value="HTH_metalloreg"/>
    <property type="match status" value="1"/>
</dbReference>